<dbReference type="Proteomes" id="UP000030699">
    <property type="component" value="Unassembled WGS sequence"/>
</dbReference>
<dbReference type="AlphaFoldDB" id="A0A024WPQ1"/>
<evidence type="ECO:0000313" key="1">
    <source>
        <dbReference type="EMBL" id="ETW48923.1"/>
    </source>
</evidence>
<sequence>MMSLYELIFLVGGYILGIIKHEERKRKKKKLFYFFFSIKSNQLNANIEYNLELFHKSIKYDETLSELGDASLKEIYNNMNDTIFKIDGSEANISIEISGITRYDTS</sequence>
<proteinExistence type="predicted"/>
<gene>
    <name evidence="1" type="ORF">PFMALIP_03061</name>
</gene>
<protein>
    <submittedName>
        <fullName evidence="1">Uncharacterized protein</fullName>
    </submittedName>
</protein>
<dbReference type="EMBL" id="KI925553">
    <property type="protein sequence ID" value="ETW48923.1"/>
    <property type="molecule type" value="Genomic_DNA"/>
</dbReference>
<reference evidence="1 2" key="1">
    <citation type="submission" date="2013-02" db="EMBL/GenBank/DDBJ databases">
        <title>The Genome Annotation of Plasmodium falciparum MaliPS096_E11.</title>
        <authorList>
            <consortium name="The Broad Institute Genome Sequencing Platform"/>
            <consortium name="The Broad Institute Genome Sequencing Center for Infectious Disease"/>
            <person name="Neafsey D."/>
            <person name="Hoffman S."/>
            <person name="Volkman S."/>
            <person name="Rosenthal P."/>
            <person name="Walker B."/>
            <person name="Young S.K."/>
            <person name="Zeng Q."/>
            <person name="Gargeya S."/>
            <person name="Fitzgerald M."/>
            <person name="Haas B."/>
            <person name="Abouelleil A."/>
            <person name="Allen A.W."/>
            <person name="Alvarado L."/>
            <person name="Arachchi H.M."/>
            <person name="Berlin A.M."/>
            <person name="Chapman S.B."/>
            <person name="Gainer-Dewar J."/>
            <person name="Goldberg J."/>
            <person name="Griggs A."/>
            <person name="Gujja S."/>
            <person name="Hansen M."/>
            <person name="Howarth C."/>
            <person name="Imamovic A."/>
            <person name="Ireland A."/>
            <person name="Larimer J."/>
            <person name="McCowan C."/>
            <person name="Murphy C."/>
            <person name="Pearson M."/>
            <person name="Poon T.W."/>
            <person name="Priest M."/>
            <person name="Roberts A."/>
            <person name="Saif S."/>
            <person name="Shea T."/>
            <person name="Sisk P."/>
            <person name="Sykes S."/>
            <person name="Wortman J."/>
            <person name="Nusbaum C."/>
            <person name="Birren B."/>
        </authorList>
    </citation>
    <scope>NUCLEOTIDE SEQUENCE [LARGE SCALE GENOMIC DNA]</scope>
    <source>
        <strain evidence="1 2">MaliPS096_E11</strain>
    </source>
</reference>
<name>A0A024WPQ1_PLAFA</name>
<accession>A0A024WPQ1</accession>
<organism evidence="1 2">
    <name type="scientific">Plasmodium falciparum MaliPS096_E11</name>
    <dbReference type="NCBI Taxonomy" id="1036727"/>
    <lineage>
        <taxon>Eukaryota</taxon>
        <taxon>Sar</taxon>
        <taxon>Alveolata</taxon>
        <taxon>Apicomplexa</taxon>
        <taxon>Aconoidasida</taxon>
        <taxon>Haemosporida</taxon>
        <taxon>Plasmodiidae</taxon>
        <taxon>Plasmodium</taxon>
        <taxon>Plasmodium (Laverania)</taxon>
    </lineage>
</organism>
<evidence type="ECO:0000313" key="2">
    <source>
        <dbReference type="Proteomes" id="UP000030699"/>
    </source>
</evidence>
<reference evidence="1 2" key="2">
    <citation type="submission" date="2013-02" db="EMBL/GenBank/DDBJ databases">
        <title>The Genome Sequence of Plasmodium falciparum MaliPS096_E11.</title>
        <authorList>
            <consortium name="The Broad Institute Genome Sequencing Platform"/>
            <consortium name="The Broad Institute Genome Sequencing Center for Infectious Disease"/>
            <person name="Neafsey D."/>
            <person name="Cheeseman I."/>
            <person name="Volkman S."/>
            <person name="Adams J."/>
            <person name="Walker B."/>
            <person name="Young S.K."/>
            <person name="Zeng Q."/>
            <person name="Gargeya S."/>
            <person name="Fitzgerald M."/>
            <person name="Haas B."/>
            <person name="Abouelleil A."/>
            <person name="Alvarado L."/>
            <person name="Arachchi H.M."/>
            <person name="Berlin A.M."/>
            <person name="Chapman S.B."/>
            <person name="Dewar J."/>
            <person name="Goldberg J."/>
            <person name="Griggs A."/>
            <person name="Gujja S."/>
            <person name="Hansen M."/>
            <person name="Howarth C."/>
            <person name="Imamovic A."/>
            <person name="Larimer J."/>
            <person name="McCowan C."/>
            <person name="Murphy C."/>
            <person name="Neiman D."/>
            <person name="Pearson M."/>
            <person name="Priest M."/>
            <person name="Roberts A."/>
            <person name="Saif S."/>
            <person name="Shea T."/>
            <person name="Sisk P."/>
            <person name="Sykes S."/>
            <person name="Wortman J."/>
            <person name="Nusbaum C."/>
            <person name="Birren B."/>
        </authorList>
    </citation>
    <scope>NUCLEOTIDE SEQUENCE [LARGE SCALE GENOMIC DNA]</scope>
    <source>
        <strain evidence="1 2">MaliPS096_E11</strain>
    </source>
</reference>